<evidence type="ECO:0000256" key="3">
    <source>
        <dbReference type="ARBA" id="ARBA00022777"/>
    </source>
</evidence>
<keyword evidence="1" id="KW-0808">Transferase</keyword>
<evidence type="ECO:0000256" key="4">
    <source>
        <dbReference type="ARBA" id="ARBA00022840"/>
    </source>
</evidence>
<evidence type="ECO:0000256" key="2">
    <source>
        <dbReference type="ARBA" id="ARBA00022741"/>
    </source>
</evidence>
<keyword evidence="7" id="KW-1185">Reference proteome</keyword>
<proteinExistence type="predicted"/>
<dbReference type="KEGG" id="cted:CTEST_00685"/>
<reference evidence="6 7" key="1">
    <citation type="journal article" date="2015" name="Genome Announc.">
        <title>Complete Genome Sequence of the Type Strain Corynebacterium testudinoris DSM 44614, Recovered from Necrotic Lesions in the Mouth of a Tortoise.</title>
        <authorList>
            <person name="Ruckert C."/>
            <person name="Kriete M."/>
            <person name="Jaenicke S."/>
            <person name="Winkler A."/>
            <person name="Tauch A."/>
        </authorList>
    </citation>
    <scope>NUCLEOTIDE SEQUENCE [LARGE SCALE GENOMIC DNA]</scope>
    <source>
        <strain evidence="6 7">DSM 44614</strain>
    </source>
</reference>
<keyword evidence="3" id="KW-0418">Kinase</keyword>
<dbReference type="AlphaFoldDB" id="A0A0G3H8Z3"/>
<accession>A0A0G3H8Z3</accession>
<dbReference type="EMBL" id="CP011545">
    <property type="protein sequence ID" value="AKK07607.1"/>
    <property type="molecule type" value="Genomic_DNA"/>
</dbReference>
<evidence type="ECO:0000313" key="7">
    <source>
        <dbReference type="Proteomes" id="UP000035540"/>
    </source>
</evidence>
<dbReference type="OrthoDB" id="3787729at2"/>
<feature type="domain" description="Maltokinase N-terminal cap" evidence="5">
    <location>
        <begin position="27"/>
        <end position="93"/>
    </location>
</feature>
<dbReference type="GO" id="GO:0005524">
    <property type="term" value="F:ATP binding"/>
    <property type="evidence" value="ECO:0007669"/>
    <property type="project" value="UniProtKB-KW"/>
</dbReference>
<keyword evidence="4" id="KW-0067">ATP-binding</keyword>
<sequence>MSGIAEIYNAELSPGKDDIAARFGGVVTLLGGYRLVDPDGEVGIEVLVGSDIDGRSVQIPLTYRGAEIDAEHTLTTMEHSVLGKRWVSNALGDPVAVAEFIRCILEGDNEAARSDGVPPVLSIRGSGSGNVEVGGVKLLEVTRQRAVGTVLIDGRRKSFQLRLPHLLRRMESTQTGHNTSRMNLIGWLPAMPEEQRVVGELNWLD</sequence>
<dbReference type="STRING" id="136857.CTEST_00685"/>
<dbReference type="PATRIC" id="fig|136857.5.peg.136"/>
<evidence type="ECO:0000313" key="6">
    <source>
        <dbReference type="EMBL" id="AKK07607.1"/>
    </source>
</evidence>
<dbReference type="RefSeq" id="WP_047252098.1">
    <property type="nucleotide sequence ID" value="NZ_CP011545.1"/>
</dbReference>
<dbReference type="GO" id="GO:0016301">
    <property type="term" value="F:kinase activity"/>
    <property type="evidence" value="ECO:0007669"/>
    <property type="project" value="UniProtKB-KW"/>
</dbReference>
<dbReference type="Pfam" id="PF18085">
    <property type="entry name" value="Mak_N_cap"/>
    <property type="match status" value="1"/>
</dbReference>
<organism evidence="6 7">
    <name type="scientific">Corynebacterium testudinoris</name>
    <dbReference type="NCBI Taxonomy" id="136857"/>
    <lineage>
        <taxon>Bacteria</taxon>
        <taxon>Bacillati</taxon>
        <taxon>Actinomycetota</taxon>
        <taxon>Actinomycetes</taxon>
        <taxon>Mycobacteriales</taxon>
        <taxon>Corynebacteriaceae</taxon>
        <taxon>Corynebacterium</taxon>
    </lineage>
</organism>
<evidence type="ECO:0000256" key="1">
    <source>
        <dbReference type="ARBA" id="ARBA00022679"/>
    </source>
</evidence>
<evidence type="ECO:0000259" key="5">
    <source>
        <dbReference type="Pfam" id="PF18085"/>
    </source>
</evidence>
<reference evidence="7" key="2">
    <citation type="submission" date="2015-05" db="EMBL/GenBank/DDBJ databases">
        <title>Complete genome sequence of Corynebacterium testudinoris DSM 44614, recovered from necrotic lesions in the mouth of a tortoise.</title>
        <authorList>
            <person name="Ruckert C."/>
            <person name="Albersmeier A."/>
            <person name="Winkler A."/>
            <person name="Tauch A."/>
        </authorList>
    </citation>
    <scope>NUCLEOTIDE SEQUENCE [LARGE SCALE GENOMIC DNA]</scope>
    <source>
        <strain evidence="7">DSM 44614</strain>
    </source>
</reference>
<gene>
    <name evidence="6" type="ORF">CTEST_00685</name>
</gene>
<dbReference type="Proteomes" id="UP000035540">
    <property type="component" value="Chromosome"/>
</dbReference>
<keyword evidence="2" id="KW-0547">Nucleotide-binding</keyword>
<dbReference type="InterPro" id="IPR040999">
    <property type="entry name" value="Mak_N_cap"/>
</dbReference>
<protein>
    <recommendedName>
        <fullName evidence="5">Maltokinase N-terminal cap domain-containing protein</fullName>
    </recommendedName>
</protein>
<dbReference type="NCBIfam" id="NF047743">
    <property type="entry name" value="CG0192_fam"/>
    <property type="match status" value="1"/>
</dbReference>
<name>A0A0G3H8Z3_9CORY</name>